<dbReference type="Pfam" id="PF00274">
    <property type="entry name" value="Glycolytic"/>
    <property type="match status" value="1"/>
</dbReference>
<dbReference type="InterPro" id="IPR000741">
    <property type="entry name" value="FBA_I"/>
</dbReference>
<proteinExistence type="inferred from homology"/>
<evidence type="ECO:0000256" key="5">
    <source>
        <dbReference type="ARBA" id="ARBA00013779"/>
    </source>
</evidence>
<dbReference type="CDD" id="cd00948">
    <property type="entry name" value="FBP_aldolase_I_a"/>
    <property type="match status" value="1"/>
</dbReference>
<sequence length="366" mass="39976">MAEVGGSYHPTLTKQQEDELQSVVAKILVPGKGILAADETIEILGSKLSALNLENSEVNRRKYRQLLFTTPNFGENISGVILLEESYNQKADNGERFVDLLRKQGIVPGIKVDTGIVPLPGTLGEGTTQGLDDLGKRCAEYKKGGIEFAKLRCALTVGPHTPSHLALLENAHVLGRYASVCQQNGLVPIVEPDVMRDGDHDLERCQKVTEQALAYTYKALADYHVFLEGTLLKTNMVTPGQNCSKKYTSEEIGHATVVALRRGVPVAVPGIVFLSGGLSEIEATKYLNASNQVKLLKPWVLSFCFGRALQATAMKEWQGKDENLKKAQKLFLHRAKANGDAQLGKYAGEEESAAAIESLFISKYTY</sequence>
<reference evidence="9" key="1">
    <citation type="submission" date="2022-11" db="UniProtKB">
        <authorList>
            <consortium name="WormBaseParasite"/>
        </authorList>
    </citation>
    <scope>IDENTIFICATION</scope>
</reference>
<organism evidence="8 9">
    <name type="scientific">Acrobeloides nanus</name>
    <dbReference type="NCBI Taxonomy" id="290746"/>
    <lineage>
        <taxon>Eukaryota</taxon>
        <taxon>Metazoa</taxon>
        <taxon>Ecdysozoa</taxon>
        <taxon>Nematoda</taxon>
        <taxon>Chromadorea</taxon>
        <taxon>Rhabditida</taxon>
        <taxon>Tylenchina</taxon>
        <taxon>Cephalobomorpha</taxon>
        <taxon>Cephaloboidea</taxon>
        <taxon>Cephalobidae</taxon>
        <taxon>Acrobeloides</taxon>
    </lineage>
</organism>
<evidence type="ECO:0000256" key="4">
    <source>
        <dbReference type="ARBA" id="ARBA00013068"/>
    </source>
</evidence>
<dbReference type="EC" id="4.1.2.13" evidence="4"/>
<keyword evidence="8" id="KW-1185">Reference proteome</keyword>
<evidence type="ECO:0000256" key="2">
    <source>
        <dbReference type="ARBA" id="ARBA00004714"/>
    </source>
</evidence>
<dbReference type="PANTHER" id="PTHR11627">
    <property type="entry name" value="FRUCTOSE-BISPHOSPHATE ALDOLASE"/>
    <property type="match status" value="1"/>
</dbReference>
<evidence type="ECO:0000256" key="3">
    <source>
        <dbReference type="ARBA" id="ARBA00010387"/>
    </source>
</evidence>
<keyword evidence="6" id="KW-0324">Glycolysis</keyword>
<comment type="catalytic activity">
    <reaction evidence="1">
        <text>beta-D-fructose 1,6-bisphosphate = D-glyceraldehyde 3-phosphate + dihydroxyacetone phosphate</text>
        <dbReference type="Rhea" id="RHEA:14729"/>
        <dbReference type="ChEBI" id="CHEBI:32966"/>
        <dbReference type="ChEBI" id="CHEBI:57642"/>
        <dbReference type="ChEBI" id="CHEBI:59776"/>
        <dbReference type="EC" id="4.1.2.13"/>
    </reaction>
</comment>
<dbReference type="Gene3D" id="3.20.20.70">
    <property type="entry name" value="Aldolase class I"/>
    <property type="match status" value="1"/>
</dbReference>
<accession>A0A914DL25</accession>
<dbReference type="FunFam" id="3.20.20.70:FF:000140">
    <property type="entry name" value="Fructose-bisphosphate aldolase"/>
    <property type="match status" value="1"/>
</dbReference>
<protein>
    <recommendedName>
        <fullName evidence="5">Fructose-bisphosphate aldolase</fullName>
        <ecNumber evidence="4">4.1.2.13</ecNumber>
    </recommendedName>
</protein>
<comment type="similarity">
    <text evidence="3">Belongs to the class I fructose-bisphosphate aldolase family.</text>
</comment>
<evidence type="ECO:0000313" key="8">
    <source>
        <dbReference type="Proteomes" id="UP000887540"/>
    </source>
</evidence>
<name>A0A914DL25_9BILA</name>
<dbReference type="InterPro" id="IPR013785">
    <property type="entry name" value="Aldolase_TIM"/>
</dbReference>
<evidence type="ECO:0000313" key="9">
    <source>
        <dbReference type="WBParaSite" id="ACRNAN_scaffold2787.g10083.t1"/>
    </source>
</evidence>
<dbReference type="GO" id="GO:0004332">
    <property type="term" value="F:fructose-bisphosphate aldolase activity"/>
    <property type="evidence" value="ECO:0007669"/>
    <property type="project" value="UniProtKB-EC"/>
</dbReference>
<dbReference type="Proteomes" id="UP000887540">
    <property type="component" value="Unplaced"/>
</dbReference>
<dbReference type="WBParaSite" id="ACRNAN_scaffold2787.g10083.t1">
    <property type="protein sequence ID" value="ACRNAN_scaffold2787.g10083.t1"/>
    <property type="gene ID" value="ACRNAN_scaffold2787.g10083"/>
</dbReference>
<evidence type="ECO:0000256" key="1">
    <source>
        <dbReference type="ARBA" id="ARBA00000441"/>
    </source>
</evidence>
<comment type="pathway">
    <text evidence="2">Carbohydrate degradation; glycolysis; D-glyceraldehyde 3-phosphate and glycerone phosphate from D-glucose: step 4/4.</text>
</comment>
<evidence type="ECO:0000256" key="7">
    <source>
        <dbReference type="ARBA" id="ARBA00023239"/>
    </source>
</evidence>
<dbReference type="AlphaFoldDB" id="A0A914DL25"/>
<evidence type="ECO:0000256" key="6">
    <source>
        <dbReference type="ARBA" id="ARBA00023152"/>
    </source>
</evidence>
<dbReference type="GO" id="GO:0006096">
    <property type="term" value="P:glycolytic process"/>
    <property type="evidence" value="ECO:0007669"/>
    <property type="project" value="UniProtKB-KW"/>
</dbReference>
<dbReference type="SUPFAM" id="SSF51569">
    <property type="entry name" value="Aldolase"/>
    <property type="match status" value="1"/>
</dbReference>
<keyword evidence="7" id="KW-0456">Lyase</keyword>
<dbReference type="NCBIfam" id="NF033379">
    <property type="entry name" value="FrucBisAld_I"/>
    <property type="match status" value="1"/>
</dbReference>